<name>A0A8J2T0V1_9STRA</name>
<accession>A0A8J2T0V1</accession>
<feature type="chain" id="PRO_5035312948" description="Protein-tyrosine sulfotransferase" evidence="1">
    <location>
        <begin position="22"/>
        <end position="429"/>
    </location>
</feature>
<dbReference type="OrthoDB" id="193688at2759"/>
<dbReference type="Proteomes" id="UP000789595">
    <property type="component" value="Unassembled WGS sequence"/>
</dbReference>
<comment type="caution">
    <text evidence="2">The sequence shown here is derived from an EMBL/GenBank/DDBJ whole genome shotgun (WGS) entry which is preliminary data.</text>
</comment>
<dbReference type="SUPFAM" id="SSF52540">
    <property type="entry name" value="P-loop containing nucleoside triphosphate hydrolases"/>
    <property type="match status" value="1"/>
</dbReference>
<gene>
    <name evidence="2" type="ORF">PECAL_6P04480</name>
</gene>
<sequence length="429" mass="47521">MSAALYTLAAAALLAAGGMLASHQHLATTVHEHPHLAAPVTRLRPRDPNRLLVFVGGLQRSGTTALASALEALPDASGQSFRWLFANLRKEEAEARVDALRRWRGVTRRYLDDVIKSGGLEGKFAQDVYPYAYMLRDWGDSVHAVDRLSLDGAEASPQKAVELWRQWYPYWNQSSAVLVEKTPENFVRGLFLEALFPQNARFVFVLRHPLAWALTIEKWLDNRWNFKKTLYLRDPDDGIDRRIEMWIQLVDKMLADVSSLKQAAIVHAEACSLRPDVIPKSLERIVDGRRVSLAPFKGLARSNLAYVACWLEGGRTDAKAGSLRQDTTAGGVHACVPGAVALRDIARPRARAQLKSYLWGAKANRLRRYGYFVPDFEGALCRDGACAAPSEDEILSDVDVGLDVASIEDRGLLEALGLIEAPTAAPVMN</sequence>
<keyword evidence="1" id="KW-0732">Signal</keyword>
<proteinExistence type="predicted"/>
<evidence type="ECO:0000313" key="2">
    <source>
        <dbReference type="EMBL" id="CAH0378851.1"/>
    </source>
</evidence>
<dbReference type="InterPro" id="IPR027417">
    <property type="entry name" value="P-loop_NTPase"/>
</dbReference>
<evidence type="ECO:0000313" key="3">
    <source>
        <dbReference type="Proteomes" id="UP000789595"/>
    </source>
</evidence>
<organism evidence="2 3">
    <name type="scientific">Pelagomonas calceolata</name>
    <dbReference type="NCBI Taxonomy" id="35677"/>
    <lineage>
        <taxon>Eukaryota</taxon>
        <taxon>Sar</taxon>
        <taxon>Stramenopiles</taxon>
        <taxon>Ochrophyta</taxon>
        <taxon>Pelagophyceae</taxon>
        <taxon>Pelagomonadales</taxon>
        <taxon>Pelagomonadaceae</taxon>
        <taxon>Pelagomonas</taxon>
    </lineage>
</organism>
<evidence type="ECO:0000256" key="1">
    <source>
        <dbReference type="SAM" id="SignalP"/>
    </source>
</evidence>
<dbReference type="AlphaFoldDB" id="A0A8J2T0V1"/>
<feature type="signal peptide" evidence="1">
    <location>
        <begin position="1"/>
        <end position="21"/>
    </location>
</feature>
<dbReference type="Pfam" id="PF13469">
    <property type="entry name" value="Sulfotransfer_3"/>
    <property type="match status" value="1"/>
</dbReference>
<reference evidence="2" key="1">
    <citation type="submission" date="2021-11" db="EMBL/GenBank/DDBJ databases">
        <authorList>
            <consortium name="Genoscope - CEA"/>
            <person name="William W."/>
        </authorList>
    </citation>
    <scope>NUCLEOTIDE SEQUENCE</scope>
</reference>
<keyword evidence="3" id="KW-1185">Reference proteome</keyword>
<dbReference type="Gene3D" id="3.40.50.300">
    <property type="entry name" value="P-loop containing nucleotide triphosphate hydrolases"/>
    <property type="match status" value="1"/>
</dbReference>
<evidence type="ECO:0008006" key="4">
    <source>
        <dbReference type="Google" id="ProtNLM"/>
    </source>
</evidence>
<dbReference type="EMBL" id="CAKKNE010000006">
    <property type="protein sequence ID" value="CAH0378851.1"/>
    <property type="molecule type" value="Genomic_DNA"/>
</dbReference>
<protein>
    <recommendedName>
        <fullName evidence="4">Protein-tyrosine sulfotransferase</fullName>
    </recommendedName>
</protein>